<organism evidence="6 7">
    <name type="scientific">Periplaneta americana</name>
    <name type="common">American cockroach</name>
    <name type="synonym">Blatta americana</name>
    <dbReference type="NCBI Taxonomy" id="6978"/>
    <lineage>
        <taxon>Eukaryota</taxon>
        <taxon>Metazoa</taxon>
        <taxon>Ecdysozoa</taxon>
        <taxon>Arthropoda</taxon>
        <taxon>Hexapoda</taxon>
        <taxon>Insecta</taxon>
        <taxon>Pterygota</taxon>
        <taxon>Neoptera</taxon>
        <taxon>Polyneoptera</taxon>
        <taxon>Dictyoptera</taxon>
        <taxon>Blattodea</taxon>
        <taxon>Blattoidea</taxon>
        <taxon>Blattidae</taxon>
        <taxon>Blattinae</taxon>
        <taxon>Periplaneta</taxon>
    </lineage>
</organism>
<keyword evidence="4" id="KW-0862">Zinc</keyword>
<dbReference type="PANTHER" id="PTHR46481:SF10">
    <property type="entry name" value="ZINC FINGER BED DOMAIN-CONTAINING PROTEIN 39"/>
    <property type="match status" value="1"/>
</dbReference>
<gene>
    <name evidence="6" type="ORF">ANN_28003</name>
</gene>
<dbReference type="EMBL" id="JAJSOF020000043">
    <property type="protein sequence ID" value="KAJ4425388.1"/>
    <property type="molecule type" value="Genomic_DNA"/>
</dbReference>
<accession>A0ABQ8RUP1</accession>
<dbReference type="SUPFAM" id="SSF53098">
    <property type="entry name" value="Ribonuclease H-like"/>
    <property type="match status" value="1"/>
</dbReference>
<protein>
    <submittedName>
        <fullName evidence="6">Uncharacterized protein</fullName>
    </submittedName>
</protein>
<evidence type="ECO:0000313" key="7">
    <source>
        <dbReference type="Proteomes" id="UP001148838"/>
    </source>
</evidence>
<dbReference type="SUPFAM" id="SSF140996">
    <property type="entry name" value="Hermes dimerisation domain"/>
    <property type="match status" value="1"/>
</dbReference>
<evidence type="ECO:0000256" key="1">
    <source>
        <dbReference type="ARBA" id="ARBA00004123"/>
    </source>
</evidence>
<evidence type="ECO:0000313" key="6">
    <source>
        <dbReference type="EMBL" id="KAJ4425388.1"/>
    </source>
</evidence>
<evidence type="ECO:0000256" key="2">
    <source>
        <dbReference type="ARBA" id="ARBA00022723"/>
    </source>
</evidence>
<evidence type="ECO:0000256" key="5">
    <source>
        <dbReference type="ARBA" id="ARBA00023242"/>
    </source>
</evidence>
<reference evidence="6 7" key="1">
    <citation type="journal article" date="2022" name="Allergy">
        <title>Genome assembly and annotation of Periplaneta americana reveal a comprehensive cockroach allergen profile.</title>
        <authorList>
            <person name="Wang L."/>
            <person name="Xiong Q."/>
            <person name="Saelim N."/>
            <person name="Wang L."/>
            <person name="Nong W."/>
            <person name="Wan A.T."/>
            <person name="Shi M."/>
            <person name="Liu X."/>
            <person name="Cao Q."/>
            <person name="Hui J.H.L."/>
            <person name="Sookrung N."/>
            <person name="Leung T.F."/>
            <person name="Tungtrongchitr A."/>
            <person name="Tsui S.K.W."/>
        </authorList>
    </citation>
    <scope>NUCLEOTIDE SEQUENCE [LARGE SCALE GENOMIC DNA]</scope>
    <source>
        <strain evidence="6">PWHHKU_190912</strain>
    </source>
</reference>
<keyword evidence="5" id="KW-0539">Nucleus</keyword>
<dbReference type="PANTHER" id="PTHR46481">
    <property type="entry name" value="ZINC FINGER BED DOMAIN-CONTAINING PROTEIN 4"/>
    <property type="match status" value="1"/>
</dbReference>
<comment type="subcellular location">
    <subcellularLocation>
        <location evidence="1">Nucleus</location>
    </subcellularLocation>
</comment>
<dbReference type="Proteomes" id="UP001148838">
    <property type="component" value="Unassembled WGS sequence"/>
</dbReference>
<keyword evidence="7" id="KW-1185">Reference proteome</keyword>
<keyword evidence="2" id="KW-0479">Metal-binding</keyword>
<evidence type="ECO:0000256" key="4">
    <source>
        <dbReference type="ARBA" id="ARBA00022833"/>
    </source>
</evidence>
<dbReference type="InterPro" id="IPR012337">
    <property type="entry name" value="RNaseH-like_sf"/>
</dbReference>
<sequence length="396" mass="44577">MQPFSIVEDEGFVEFVTGLNQSYKLPSRKTITKSLLPAAYETCYHRVATKLSSASTVCLTTDCWSSRNTEGYLAVTAHFISEDFKINSVLLKCCSIDVSHTSANLASIIKEITDTFNLTDKVLIVVSDNAANIKGAIINELGWKHFGCYAHTLNLVVQNALQHVKTLQEKVKLIVGHFKRSSIANEKLLAYQRNSGSTVPKKLKQEVPTRWNSTYYMLQRFVELESAVKTTIALINKDIPILSESEWKTCKELCKILKPFEDVTVKLSAEKYVTASSIIVITRGLQSLCSKLQKEDLVDCVRTVLNNLENELTSRLGNIEYSKTISISTFLDPRYKKLAFADDKAAENTKKIVTEIITKQLNEKINNSDQLEETTSADHNNELSVWDEFDDLVRKA</sequence>
<name>A0ABQ8RUP1_PERAM</name>
<keyword evidence="3" id="KW-0863">Zinc-finger</keyword>
<dbReference type="InterPro" id="IPR052035">
    <property type="entry name" value="ZnF_BED_domain_contain"/>
</dbReference>
<evidence type="ECO:0000256" key="3">
    <source>
        <dbReference type="ARBA" id="ARBA00022771"/>
    </source>
</evidence>
<proteinExistence type="predicted"/>
<comment type="caution">
    <text evidence="6">The sequence shown here is derived from an EMBL/GenBank/DDBJ whole genome shotgun (WGS) entry which is preliminary data.</text>
</comment>